<keyword evidence="5 7" id="KW-0472">Membrane</keyword>
<dbReference type="Proteomes" id="UP000887229">
    <property type="component" value="Unassembled WGS sequence"/>
</dbReference>
<feature type="region of interest" description="Disordered" evidence="6">
    <location>
        <begin position="1"/>
        <end position="37"/>
    </location>
</feature>
<proteinExistence type="predicted"/>
<evidence type="ECO:0000256" key="5">
    <source>
        <dbReference type="ARBA" id="ARBA00023136"/>
    </source>
</evidence>
<protein>
    <submittedName>
        <fullName evidence="9">Major facilitator superfamily domain-containing protein</fullName>
    </submittedName>
</protein>
<name>A0A9P7ZV11_9HYPO</name>
<dbReference type="AlphaFoldDB" id="A0A9P7ZV11"/>
<comment type="subcellular location">
    <subcellularLocation>
        <location evidence="1">Membrane</location>
        <topology evidence="1">Multi-pass membrane protein</topology>
    </subcellularLocation>
</comment>
<evidence type="ECO:0000256" key="2">
    <source>
        <dbReference type="ARBA" id="ARBA00022448"/>
    </source>
</evidence>
<dbReference type="OrthoDB" id="440553at2759"/>
<sequence>MPVTKESPSEAPVLDSIAMVPPESSAEEGPISTPQDRKWSIHSPWAKRGIVLCSAMTAFFSPFSSQIYLPAMTSIASDLDLSISQVNLTVTTYIVTQAILPMFVGPLADTFGRRPAYLLCGLIYIAANIGLAEAPNYTALLVLRSLQSAGSSPTVTLCGAVIADVATSAERGTYASITGIPTVLGPALGPVVGGLVSQNLGWRWIFWLLTILAGVNLLIIILFLPETCRALVDDGSVAPPRLYRTAWQWTAERRATGDIQTENPQQRDERPKKPVMASILGNFAMLWEKETGLLLGSGCLLFAAYTGLTTALATNFARAYDLSPTDTGLMYLPMVAGTLLGAILAGPMMTWNYKRHCARQGVPYDRSRQIDLLGFPIERVRLEIGIPFLAASGVAIMAWGWAVQSKVHLAAPCSISAVVGLGMTIFNNTIWALLMDIHTARAGTATAGANLGRGVVSAATTAFIAPAIDGLGMGWTFTVLAAPYAILVPIMWYVMANGMRWRAQQAQVLVGRAQADGEDSGGVEGHAPSGK</sequence>
<feature type="transmembrane region" description="Helical" evidence="7">
    <location>
        <begin position="329"/>
        <end position="351"/>
    </location>
</feature>
<keyword evidence="3 7" id="KW-0812">Transmembrane</keyword>
<feature type="transmembrane region" description="Helical" evidence="7">
    <location>
        <begin position="384"/>
        <end position="403"/>
    </location>
</feature>
<feature type="transmembrane region" description="Helical" evidence="7">
    <location>
        <begin position="293"/>
        <end position="317"/>
    </location>
</feature>
<feature type="transmembrane region" description="Helical" evidence="7">
    <location>
        <begin position="204"/>
        <end position="224"/>
    </location>
</feature>
<feature type="transmembrane region" description="Helical" evidence="7">
    <location>
        <begin position="474"/>
        <end position="495"/>
    </location>
</feature>
<comment type="caution">
    <text evidence="9">The sequence shown here is derived from an EMBL/GenBank/DDBJ whole genome shotgun (WGS) entry which is preliminary data.</text>
</comment>
<evidence type="ECO:0000256" key="3">
    <source>
        <dbReference type="ARBA" id="ARBA00022692"/>
    </source>
</evidence>
<dbReference type="Pfam" id="PF07690">
    <property type="entry name" value="MFS_1"/>
    <property type="match status" value="1"/>
</dbReference>
<organism evidence="9 10">
    <name type="scientific">Emericellopsis atlantica</name>
    <dbReference type="NCBI Taxonomy" id="2614577"/>
    <lineage>
        <taxon>Eukaryota</taxon>
        <taxon>Fungi</taxon>
        <taxon>Dikarya</taxon>
        <taxon>Ascomycota</taxon>
        <taxon>Pezizomycotina</taxon>
        <taxon>Sordariomycetes</taxon>
        <taxon>Hypocreomycetidae</taxon>
        <taxon>Hypocreales</taxon>
        <taxon>Bionectriaceae</taxon>
        <taxon>Emericellopsis</taxon>
    </lineage>
</organism>
<feature type="transmembrane region" description="Helical" evidence="7">
    <location>
        <begin position="83"/>
        <end position="104"/>
    </location>
</feature>
<dbReference type="SUPFAM" id="SSF103473">
    <property type="entry name" value="MFS general substrate transporter"/>
    <property type="match status" value="1"/>
</dbReference>
<dbReference type="Gene3D" id="1.20.1250.20">
    <property type="entry name" value="MFS general substrate transporter like domains"/>
    <property type="match status" value="1"/>
</dbReference>
<accession>A0A9P7ZV11</accession>
<dbReference type="GO" id="GO:0022857">
    <property type="term" value="F:transmembrane transporter activity"/>
    <property type="evidence" value="ECO:0007669"/>
    <property type="project" value="InterPro"/>
</dbReference>
<dbReference type="InterPro" id="IPR020846">
    <property type="entry name" value="MFS_dom"/>
</dbReference>
<dbReference type="InterPro" id="IPR011701">
    <property type="entry name" value="MFS"/>
</dbReference>
<feature type="transmembrane region" description="Helical" evidence="7">
    <location>
        <begin position="447"/>
        <end position="468"/>
    </location>
</feature>
<dbReference type="PANTHER" id="PTHR23502:SF51">
    <property type="entry name" value="QUINIDINE RESISTANCE PROTEIN 1-RELATED"/>
    <property type="match status" value="1"/>
</dbReference>
<dbReference type="PROSITE" id="PS50850">
    <property type="entry name" value="MFS"/>
    <property type="match status" value="1"/>
</dbReference>
<evidence type="ECO:0000256" key="4">
    <source>
        <dbReference type="ARBA" id="ARBA00022989"/>
    </source>
</evidence>
<dbReference type="EMBL" id="MU251242">
    <property type="protein sequence ID" value="KAG9258848.1"/>
    <property type="molecule type" value="Genomic_DNA"/>
</dbReference>
<keyword evidence="4 7" id="KW-1133">Transmembrane helix</keyword>
<dbReference type="GeneID" id="70291382"/>
<dbReference type="GO" id="GO:0005886">
    <property type="term" value="C:plasma membrane"/>
    <property type="evidence" value="ECO:0007669"/>
    <property type="project" value="TreeGrafter"/>
</dbReference>
<gene>
    <name evidence="9" type="ORF">F5Z01DRAFT_5347</name>
</gene>
<feature type="domain" description="Major facilitator superfamily (MFS) profile" evidence="8">
    <location>
        <begin position="50"/>
        <end position="499"/>
    </location>
</feature>
<evidence type="ECO:0000256" key="1">
    <source>
        <dbReference type="ARBA" id="ARBA00004141"/>
    </source>
</evidence>
<evidence type="ECO:0000256" key="7">
    <source>
        <dbReference type="SAM" id="Phobius"/>
    </source>
</evidence>
<dbReference type="RefSeq" id="XP_046122772.1">
    <property type="nucleotide sequence ID" value="XM_046260479.1"/>
</dbReference>
<evidence type="ECO:0000313" key="10">
    <source>
        <dbReference type="Proteomes" id="UP000887229"/>
    </source>
</evidence>
<keyword evidence="10" id="KW-1185">Reference proteome</keyword>
<feature type="transmembrane region" description="Helical" evidence="7">
    <location>
        <begin position="409"/>
        <end position="435"/>
    </location>
</feature>
<reference evidence="9" key="1">
    <citation type="journal article" date="2021" name="IMA Fungus">
        <title>Genomic characterization of three marine fungi, including Emericellopsis atlantica sp. nov. with signatures of a generalist lifestyle and marine biomass degradation.</title>
        <authorList>
            <person name="Hagestad O.C."/>
            <person name="Hou L."/>
            <person name="Andersen J.H."/>
            <person name="Hansen E.H."/>
            <person name="Altermark B."/>
            <person name="Li C."/>
            <person name="Kuhnert E."/>
            <person name="Cox R.J."/>
            <person name="Crous P.W."/>
            <person name="Spatafora J.W."/>
            <person name="Lail K."/>
            <person name="Amirebrahimi M."/>
            <person name="Lipzen A."/>
            <person name="Pangilinan J."/>
            <person name="Andreopoulos W."/>
            <person name="Hayes R.D."/>
            <person name="Ng V."/>
            <person name="Grigoriev I.V."/>
            <person name="Jackson S.A."/>
            <person name="Sutton T.D.S."/>
            <person name="Dobson A.D.W."/>
            <person name="Rama T."/>
        </authorList>
    </citation>
    <scope>NUCLEOTIDE SEQUENCE</scope>
    <source>
        <strain evidence="9">TS7</strain>
    </source>
</reference>
<feature type="transmembrane region" description="Helical" evidence="7">
    <location>
        <begin position="45"/>
        <end position="63"/>
    </location>
</feature>
<evidence type="ECO:0000256" key="6">
    <source>
        <dbReference type="SAM" id="MobiDB-lite"/>
    </source>
</evidence>
<keyword evidence="2" id="KW-0813">Transport</keyword>
<feature type="transmembrane region" description="Helical" evidence="7">
    <location>
        <begin position="116"/>
        <end position="134"/>
    </location>
</feature>
<dbReference type="FunFam" id="1.20.1720.10:FF:000009">
    <property type="entry name" value="MFS multidrug transporter"/>
    <property type="match status" value="1"/>
</dbReference>
<evidence type="ECO:0000313" key="9">
    <source>
        <dbReference type="EMBL" id="KAG9258848.1"/>
    </source>
</evidence>
<dbReference type="InterPro" id="IPR036259">
    <property type="entry name" value="MFS_trans_sf"/>
</dbReference>
<dbReference type="Gene3D" id="1.20.1720.10">
    <property type="entry name" value="Multidrug resistance protein D"/>
    <property type="match status" value="1"/>
</dbReference>
<evidence type="ECO:0000259" key="8">
    <source>
        <dbReference type="PROSITE" id="PS50850"/>
    </source>
</evidence>
<dbReference type="PANTHER" id="PTHR23502">
    <property type="entry name" value="MAJOR FACILITATOR SUPERFAMILY"/>
    <property type="match status" value="1"/>
</dbReference>